<reference evidence="5" key="1">
    <citation type="submission" date="2020-02" db="EMBL/GenBank/DDBJ databases">
        <authorList>
            <person name="Meier V. D."/>
        </authorList>
    </citation>
    <scope>NUCLEOTIDE SEQUENCE</scope>
    <source>
        <strain evidence="5">AVDCRST_MAG06</strain>
    </source>
</reference>
<keyword evidence="1" id="KW-0805">Transcription regulation</keyword>
<dbReference type="CDD" id="cd06170">
    <property type="entry name" value="LuxR_C_like"/>
    <property type="match status" value="1"/>
</dbReference>
<evidence type="ECO:0000256" key="1">
    <source>
        <dbReference type="ARBA" id="ARBA00023015"/>
    </source>
</evidence>
<evidence type="ECO:0000256" key="3">
    <source>
        <dbReference type="ARBA" id="ARBA00023163"/>
    </source>
</evidence>
<dbReference type="PRINTS" id="PR00038">
    <property type="entry name" value="HTHLUXR"/>
</dbReference>
<keyword evidence="3" id="KW-0804">Transcription</keyword>
<dbReference type="AlphaFoldDB" id="A0A6J4PK32"/>
<dbReference type="PANTHER" id="PTHR44688:SF16">
    <property type="entry name" value="DNA-BINDING TRANSCRIPTIONAL ACTIVATOR DEVR_DOSR"/>
    <property type="match status" value="1"/>
</dbReference>
<gene>
    <name evidence="5" type="ORF">AVDCRST_MAG06-3218</name>
</gene>
<dbReference type="PROSITE" id="PS00622">
    <property type="entry name" value="HTH_LUXR_1"/>
    <property type="match status" value="1"/>
</dbReference>
<dbReference type="PROSITE" id="PS50043">
    <property type="entry name" value="HTH_LUXR_2"/>
    <property type="match status" value="1"/>
</dbReference>
<name>A0A6J4PK32_9ACTN</name>
<dbReference type="RefSeq" id="WP_295661560.1">
    <property type="nucleotide sequence ID" value="NZ_CADCUP010000214.1"/>
</dbReference>
<dbReference type="Pfam" id="PF00196">
    <property type="entry name" value="GerE"/>
    <property type="match status" value="1"/>
</dbReference>
<protein>
    <recommendedName>
        <fullName evidence="4">HTH luxR-type domain-containing protein</fullName>
    </recommendedName>
</protein>
<dbReference type="PANTHER" id="PTHR44688">
    <property type="entry name" value="DNA-BINDING TRANSCRIPTIONAL ACTIVATOR DEVR_DOSR"/>
    <property type="match status" value="1"/>
</dbReference>
<accession>A0A6J4PK32</accession>
<dbReference type="Gene3D" id="3.40.50.2300">
    <property type="match status" value="1"/>
</dbReference>
<feature type="domain" description="HTH luxR-type" evidence="4">
    <location>
        <begin position="162"/>
        <end position="227"/>
    </location>
</feature>
<evidence type="ECO:0000259" key="4">
    <source>
        <dbReference type="PROSITE" id="PS50043"/>
    </source>
</evidence>
<dbReference type="EMBL" id="CADCUP010000214">
    <property type="protein sequence ID" value="CAA9416343.1"/>
    <property type="molecule type" value="Genomic_DNA"/>
</dbReference>
<dbReference type="SUPFAM" id="SSF46894">
    <property type="entry name" value="C-terminal effector domain of the bipartite response regulators"/>
    <property type="match status" value="1"/>
</dbReference>
<dbReference type="InterPro" id="IPR016032">
    <property type="entry name" value="Sig_transdc_resp-reg_C-effctor"/>
</dbReference>
<sequence>MRYTSAGEQSDLGAVTPVGLVLVLSRLQLMSQTVGAALLGRGVEAETMSWGEGVRRATQDLTGNDVVLLLDDLEDHDSVVATQSLIEQSSARFLVLTNHPEGPGWGALLVSGAAALMSTQSSLDEVHAVVATLLAGGSPMPETRRSLLLGEWERWLVEDDELRARMALLSPRERRVLELLSRGCLVSEIGAELGITEATINSHIKSMRRKLGVSSQLAAVAVVHRLRGTMTGPLVPRPREPEQ</sequence>
<evidence type="ECO:0000256" key="2">
    <source>
        <dbReference type="ARBA" id="ARBA00023125"/>
    </source>
</evidence>
<proteinExistence type="predicted"/>
<keyword evidence="2" id="KW-0238">DNA-binding</keyword>
<dbReference type="GO" id="GO:0006355">
    <property type="term" value="P:regulation of DNA-templated transcription"/>
    <property type="evidence" value="ECO:0007669"/>
    <property type="project" value="InterPro"/>
</dbReference>
<dbReference type="SMART" id="SM00421">
    <property type="entry name" value="HTH_LUXR"/>
    <property type="match status" value="1"/>
</dbReference>
<dbReference type="GO" id="GO:0003677">
    <property type="term" value="F:DNA binding"/>
    <property type="evidence" value="ECO:0007669"/>
    <property type="project" value="UniProtKB-KW"/>
</dbReference>
<evidence type="ECO:0000313" key="5">
    <source>
        <dbReference type="EMBL" id="CAA9416343.1"/>
    </source>
</evidence>
<organism evidence="5">
    <name type="scientific">uncultured Nocardioides sp</name>
    <dbReference type="NCBI Taxonomy" id="198441"/>
    <lineage>
        <taxon>Bacteria</taxon>
        <taxon>Bacillati</taxon>
        <taxon>Actinomycetota</taxon>
        <taxon>Actinomycetes</taxon>
        <taxon>Propionibacteriales</taxon>
        <taxon>Nocardioidaceae</taxon>
        <taxon>Nocardioides</taxon>
        <taxon>environmental samples</taxon>
    </lineage>
</organism>
<dbReference type="InterPro" id="IPR000792">
    <property type="entry name" value="Tscrpt_reg_LuxR_C"/>
</dbReference>